<gene>
    <name evidence="1" type="ORF">MRB53_002814</name>
</gene>
<accession>A0ACC2MWM4</accession>
<keyword evidence="2" id="KW-1185">Reference proteome</keyword>
<protein>
    <submittedName>
        <fullName evidence="1">Uncharacterized protein</fullName>
    </submittedName>
</protein>
<evidence type="ECO:0000313" key="2">
    <source>
        <dbReference type="Proteomes" id="UP001234297"/>
    </source>
</evidence>
<dbReference type="Proteomes" id="UP001234297">
    <property type="component" value="Chromosome 1"/>
</dbReference>
<reference evidence="1 2" key="1">
    <citation type="journal article" date="2022" name="Hortic Res">
        <title>A haplotype resolved chromosomal level avocado genome allows analysis of novel avocado genes.</title>
        <authorList>
            <person name="Nath O."/>
            <person name="Fletcher S.J."/>
            <person name="Hayward A."/>
            <person name="Shaw L.M."/>
            <person name="Masouleh A.K."/>
            <person name="Furtado A."/>
            <person name="Henry R.J."/>
            <person name="Mitter N."/>
        </authorList>
    </citation>
    <scope>NUCLEOTIDE SEQUENCE [LARGE SCALE GENOMIC DNA]</scope>
    <source>
        <strain evidence="2">cv. Hass</strain>
    </source>
</reference>
<proteinExistence type="predicted"/>
<dbReference type="EMBL" id="CM056809">
    <property type="protein sequence ID" value="KAJ8649791.1"/>
    <property type="molecule type" value="Genomic_DNA"/>
</dbReference>
<organism evidence="1 2">
    <name type="scientific">Persea americana</name>
    <name type="common">Avocado</name>
    <dbReference type="NCBI Taxonomy" id="3435"/>
    <lineage>
        <taxon>Eukaryota</taxon>
        <taxon>Viridiplantae</taxon>
        <taxon>Streptophyta</taxon>
        <taxon>Embryophyta</taxon>
        <taxon>Tracheophyta</taxon>
        <taxon>Spermatophyta</taxon>
        <taxon>Magnoliopsida</taxon>
        <taxon>Magnoliidae</taxon>
        <taxon>Laurales</taxon>
        <taxon>Lauraceae</taxon>
        <taxon>Persea</taxon>
    </lineage>
</organism>
<name>A0ACC2MWM4_PERAE</name>
<evidence type="ECO:0000313" key="1">
    <source>
        <dbReference type="EMBL" id="KAJ8649791.1"/>
    </source>
</evidence>
<comment type="caution">
    <text evidence="1">The sequence shown here is derived from an EMBL/GenBank/DDBJ whole genome shotgun (WGS) entry which is preliminary data.</text>
</comment>
<sequence length="176" mass="20149">MTEHLDDFNKIIVDLMNIDVKIDNEDNALLFLNPLADSYDHFAHTLINRKTEVKYDVVSAALMNNEYQKNDKQAHRVSSSDVLTEESKANGTSKQVEFDVIPIELNGDDTYEEKTPAQEPLPEQEEEDSIAASRQKRNIQKPQWFTDIVAYALPMVGECVPTTYKEAKMHSESVEW</sequence>